<organism evidence="4 5">
    <name type="scientific">Camelina sativa</name>
    <name type="common">False flax</name>
    <name type="synonym">Myagrum sativum</name>
    <dbReference type="NCBI Taxonomy" id="90675"/>
    <lineage>
        <taxon>Eukaryota</taxon>
        <taxon>Viridiplantae</taxon>
        <taxon>Streptophyta</taxon>
        <taxon>Embryophyta</taxon>
        <taxon>Tracheophyta</taxon>
        <taxon>Spermatophyta</taxon>
        <taxon>Magnoliopsida</taxon>
        <taxon>eudicotyledons</taxon>
        <taxon>Gunneridae</taxon>
        <taxon>Pentapetalae</taxon>
        <taxon>rosids</taxon>
        <taxon>malvids</taxon>
        <taxon>Brassicales</taxon>
        <taxon>Brassicaceae</taxon>
        <taxon>Camelineae</taxon>
        <taxon>Camelina</taxon>
    </lineage>
</organism>
<feature type="region of interest" description="Disordered" evidence="2">
    <location>
        <begin position="241"/>
        <end position="276"/>
    </location>
</feature>
<reference evidence="4" key="1">
    <citation type="journal article" date="2014" name="Nat. Commun.">
        <title>The emerging biofuel crop Camelina sativa retains a highly undifferentiated hexaploid genome structure.</title>
        <authorList>
            <person name="Kagale S."/>
            <person name="Koh C."/>
            <person name="Nixon J."/>
            <person name="Bollina V."/>
            <person name="Clarke W.E."/>
            <person name="Tuteja R."/>
            <person name="Spillane C."/>
            <person name="Robinson S.J."/>
            <person name="Links M.G."/>
            <person name="Clarke C."/>
            <person name="Higgins E.E."/>
            <person name="Huebert T."/>
            <person name="Sharpe A.G."/>
            <person name="Parkin I.A."/>
        </authorList>
    </citation>
    <scope>NUCLEOTIDE SEQUENCE [LARGE SCALE GENOMIC DNA]</scope>
    <source>
        <strain evidence="4">cv. DH55</strain>
    </source>
</reference>
<keyword evidence="1" id="KW-0863">Zinc-finger</keyword>
<feature type="compositionally biased region" description="Polar residues" evidence="2">
    <location>
        <begin position="241"/>
        <end position="261"/>
    </location>
</feature>
<dbReference type="Proteomes" id="UP000694864">
    <property type="component" value="Chromosome 14"/>
</dbReference>
<dbReference type="InterPro" id="IPR036875">
    <property type="entry name" value="Znf_CCHC_sf"/>
</dbReference>
<keyword evidence="1" id="KW-0862">Zinc</keyword>
<keyword evidence="4" id="KW-1185">Reference proteome</keyword>
<dbReference type="GeneID" id="104742489"/>
<dbReference type="RefSeq" id="XP_010461805.1">
    <property type="nucleotide sequence ID" value="XM_010463503.1"/>
</dbReference>
<dbReference type="InterPro" id="IPR001878">
    <property type="entry name" value="Znf_CCHC"/>
</dbReference>
<dbReference type="PANTHER" id="PTHR47481:SF22">
    <property type="entry name" value="RETROTRANSPOSON GAG DOMAIN-CONTAINING PROTEIN"/>
    <property type="match status" value="1"/>
</dbReference>
<evidence type="ECO:0000256" key="1">
    <source>
        <dbReference type="PROSITE-ProRule" id="PRU00047"/>
    </source>
</evidence>
<dbReference type="SUPFAM" id="SSF57756">
    <property type="entry name" value="Retrovirus zinc finger-like domains"/>
    <property type="match status" value="1"/>
</dbReference>
<keyword evidence="1" id="KW-0479">Metal-binding</keyword>
<accession>A0ABM0VVT0</accession>
<name>A0ABM0VVT0_CAMSA</name>
<evidence type="ECO:0000259" key="3">
    <source>
        <dbReference type="PROSITE" id="PS50158"/>
    </source>
</evidence>
<protein>
    <submittedName>
        <fullName evidence="5">Uncharacterized protein LOC104742489</fullName>
    </submittedName>
</protein>
<dbReference type="PROSITE" id="PS50158">
    <property type="entry name" value="ZF_CCHC"/>
    <property type="match status" value="1"/>
</dbReference>
<evidence type="ECO:0000256" key="2">
    <source>
        <dbReference type="SAM" id="MobiDB-lite"/>
    </source>
</evidence>
<sequence length="383" mass="42077">MSLSNESPVPTDENVSAETVPTNPTSLLHVNMTNVTKLTTTNYLMWSRQVHALFDGYDLAAYLDGSKQYPDATINVNGVSSPNPAFAHCQRQDKLLYNALLGAISVSVQPLLSRANSAAEIWSTLASTYAKPSRGHIRQIKLQLKQWKKANKPIDVYVQGLTTRFDELALLGKSLDHEDQVEIILEGLPDEYKSIVDQVEGRDTPPTLTELHEKLINHESKLLSTQPLLPTPVSANPAVHQRTTNHGNRFNKPNQRNTNWTPSPRHSHDSRSPRPYLGRCQICGITGHSARRCPQLSMPQLPPASPTPWQPRAHFTTANPAAANPWVFDSGATHHISSDLANLSLHQPYTGGEQVVIGDGKGLSITHTGEGSEYGDPVAPRTN</sequence>
<dbReference type="PANTHER" id="PTHR47481">
    <property type="match status" value="1"/>
</dbReference>
<reference evidence="5" key="2">
    <citation type="submission" date="2025-08" db="UniProtKB">
        <authorList>
            <consortium name="RefSeq"/>
        </authorList>
    </citation>
    <scope>IDENTIFICATION</scope>
    <source>
        <tissue evidence="5">Leaf</tissue>
    </source>
</reference>
<proteinExistence type="predicted"/>
<feature type="domain" description="CCHC-type" evidence="3">
    <location>
        <begin position="279"/>
        <end position="295"/>
    </location>
</feature>
<dbReference type="Pfam" id="PF14223">
    <property type="entry name" value="Retrotran_gag_2"/>
    <property type="match status" value="1"/>
</dbReference>
<evidence type="ECO:0000313" key="4">
    <source>
        <dbReference type="Proteomes" id="UP000694864"/>
    </source>
</evidence>
<feature type="region of interest" description="Disordered" evidence="2">
    <location>
        <begin position="1"/>
        <end position="23"/>
    </location>
</feature>
<gene>
    <name evidence="5" type="primary">LOC104742489</name>
</gene>
<evidence type="ECO:0000313" key="5">
    <source>
        <dbReference type="RefSeq" id="XP_010461805.1"/>
    </source>
</evidence>